<dbReference type="InterPro" id="IPR001680">
    <property type="entry name" value="WD40_rpt"/>
</dbReference>
<dbReference type="InterPro" id="IPR011044">
    <property type="entry name" value="Quino_amine_DH_bsu"/>
</dbReference>
<dbReference type="SUPFAM" id="SSF50969">
    <property type="entry name" value="YVTN repeat-like/Quinoprotein amine dehydrogenase"/>
    <property type="match status" value="1"/>
</dbReference>
<dbReference type="Gene3D" id="2.130.10.10">
    <property type="entry name" value="YVTN repeat-like/Quinoprotein amine dehydrogenase"/>
    <property type="match status" value="2"/>
</dbReference>
<evidence type="ECO:0000256" key="2">
    <source>
        <dbReference type="SAM" id="MobiDB-lite"/>
    </source>
</evidence>
<dbReference type="InterPro" id="IPR015943">
    <property type="entry name" value="WD40/YVTN_repeat-like_dom_sf"/>
</dbReference>
<accession>A0A0N0RRW3</accession>
<organism evidence="4 5">
    <name type="scientific">Malassezia pachydermatis</name>
    <dbReference type="NCBI Taxonomy" id="77020"/>
    <lineage>
        <taxon>Eukaryota</taxon>
        <taxon>Fungi</taxon>
        <taxon>Dikarya</taxon>
        <taxon>Basidiomycota</taxon>
        <taxon>Ustilaginomycotina</taxon>
        <taxon>Malasseziomycetes</taxon>
        <taxon>Malasseziales</taxon>
        <taxon>Malasseziaceae</taxon>
        <taxon>Malassezia</taxon>
    </lineage>
</organism>
<feature type="transmembrane region" description="Helical" evidence="3">
    <location>
        <begin position="1642"/>
        <end position="1660"/>
    </location>
</feature>
<feature type="transmembrane region" description="Helical" evidence="3">
    <location>
        <begin position="1843"/>
        <end position="1861"/>
    </location>
</feature>
<feature type="transmembrane region" description="Helical" evidence="3">
    <location>
        <begin position="1520"/>
        <end position="1536"/>
    </location>
</feature>
<feature type="transmembrane region" description="Helical" evidence="3">
    <location>
        <begin position="1780"/>
        <end position="1798"/>
    </location>
</feature>
<dbReference type="Pfam" id="PF00400">
    <property type="entry name" value="WD40"/>
    <property type="match status" value="1"/>
</dbReference>
<dbReference type="PANTHER" id="PTHR44099:SF4">
    <property type="entry name" value="RABCONNECTIN-3B, ISOFORM A"/>
    <property type="match status" value="1"/>
</dbReference>
<reference evidence="4 5" key="1">
    <citation type="submission" date="2015-07" db="EMBL/GenBank/DDBJ databases">
        <title>Draft Genome Sequence of Malassezia furfur CBS1878 and Malassezia pachydermatis CBS1879.</title>
        <authorList>
            <person name="Triana S."/>
            <person name="Ohm R."/>
            <person name="Gonzalez A."/>
            <person name="DeCock H."/>
            <person name="Restrepo S."/>
            <person name="Celis A."/>
        </authorList>
    </citation>
    <scope>NUCLEOTIDE SEQUENCE [LARGE SCALE GENOMIC DNA]</scope>
    <source>
        <strain evidence="4 5">CBS 1879</strain>
    </source>
</reference>
<keyword evidence="5" id="KW-1185">Reference proteome</keyword>
<dbReference type="InterPro" id="IPR049916">
    <property type="entry name" value="WDR72-like"/>
</dbReference>
<feature type="region of interest" description="Disordered" evidence="2">
    <location>
        <begin position="34"/>
        <end position="58"/>
    </location>
</feature>
<feature type="transmembrane region" description="Helical" evidence="3">
    <location>
        <begin position="1810"/>
        <end position="1831"/>
    </location>
</feature>
<dbReference type="RefSeq" id="XP_017990404.1">
    <property type="nucleotide sequence ID" value="XM_018135898.1"/>
</dbReference>
<gene>
    <name evidence="4" type="ORF">Malapachy_1394</name>
</gene>
<feature type="compositionally biased region" description="Low complexity" evidence="2">
    <location>
        <begin position="945"/>
        <end position="954"/>
    </location>
</feature>
<keyword evidence="3" id="KW-1133">Transmembrane helix</keyword>
<dbReference type="GeneID" id="28727773"/>
<proteinExistence type="predicted"/>
<feature type="compositionally biased region" description="Low complexity" evidence="2">
    <location>
        <begin position="267"/>
        <end position="291"/>
    </location>
</feature>
<sequence length="1901" mass="209294">MSHTAALLVPVGVPRPRPRVHGYKAPWHQSISIDPCSSDNVPEAQESDKEAWVEDDEASASTEVYSATWYHAYPPTAHASEASGSLRFAVGETDGSISIFARPVHRYTPTTEEERPSSSLSDAKLPSPTQTEPTTGPMTRRKHRRNLQMLVAGMMSTESLASAISNHSHTGSNVPSMASSSLASPMYNSQNATIGVSSENAAPAVLKESSDHAAEDLLEAQYHATDMPRVIEHPHLEHPHYVPHTHTRMEKGTSSPNASYPKLQVHAAPASSTPSSPRVVSDTVSSTPVSAPEWNVPPAPFTCIQRLFSPDSTPVTALVVDDTPASGYAPPLLVVQQASGRIIAWNRVTLDFIGTMLVREQTDVPEDQLGVVLEHQEGDVSEPIHSTVATFTFTHPRNETISSRSLGSVSLDIVRLSDDTPFPYLVVQWSAWPHKALLLCVDIPRHALLPSAMLDLPSAKHEKAPVAWGLYASTLHMLSTHTDGTCMDTTFAIQMQTWTQSPTQEESIQAPRPEPRHFLTHASRRRRHLLATPPPNLHAPAGIVSQGHVSLGSCALDHVTATTLTPQLWAVAAVSAETATLYLLDRDCQAPMVTVALPSPARRIWELYDRFGVECEAHVLTIRVLHDGAHLDVFVENEQVLAPSSLAAPLPSRLWPVAVEEPAETSQDPEEPGWPWALSATLPLTLGRIVLANDQGGLAVTSLVELLNPHPAWSAPAAEAQPTWQAPISALQVVANPRTGTRHLLGGSVLGDVGVWDVTTLRMEAAWSWFTSPVQAMVPFAGIPTTSRLFGCVLCVARDGTSALLALDDVRLVQLFPGCDQPLTHAAVQQNQLVLIYGQRHVRLWDLSTNSLNTDVPWAHIWKTIRDPETGWHLFVVPTLPRTLAPSAESLTGMLSPCGSAQMDAVGLFLADVRRAVESATKALRTAMHLSSLLPWLDSHARAWSPSNSSSAGPAPTPSNPLQRECPGAVKLAGMLRPLLPLFVPTALDPVFALDNLPEVHTVPGCSHQHGYLSMATMGDARTRFTTSPDTSAQHLLVAVSLCLLLSSWESKAHSMLSALLTPSFMAQSVGDAYIPPALSIWTQYILDENEVLRTAAKLLFYAYIENVCSDELSAMEQSWRPHLPTETQPATSLTPMAVLFLGLLCAEKYAYFSPALLKQVATMVVTYLEKPEPHTLQAYLALELCSTGFHVWQHYIDTVSLVRHIFRIATEPDDATPNMTLNGLSLRGLARRATLALASKHSALFMSTLAMDILHAPSVAQSQVTMRLVAFMVHQKPLVLYPSLPRLVEAVVKSLDPTLGQQRSSLAQAATVMIKELVQTYPSIAFHGPSQRLAVGTSDGPIVMYDLKSATRLYVLDGHTRGVTACSFSPDGRHILSLSLDEEVVLLWRLSTGFMGMLRRSQTPDSTAYRAIQVHLGAAAQLPPADTLTCVAFEWRDAHSVQLRVGEAHVNSCFGREIALVPMDRAIVPHVPRILELAPAFQMRDNVWEHVLGPWGFEVIKYPMPDVSLEQFFDEMARVALDTFLFAAVVIPLYYATAKAPQTVCRLLAFLLSSLLFLWPSFLNTGKSALINYLRPAAGFRSALLLWDIFQIRSVEEVQSWSLSRFYSQLFLMPREKKEVDELRKDPSSPYNPRLICLKNLLESFIYVFVALLLCPLFPPKEVMGLFPWHKYMIHSLFMGVALYMMLSGAGLFTLNLIGLIVGIEQLPMFMNPFFTTSIRTFWSRWNQAITGVLRRVIFSGVNEMVMAEVRKKKAKQHAQEQAKKGVPRDKTKTPVRRFIKNASLAMLTFLVSGLFHEYMLYFASPVMYGMQTCFFLINGLTAVAATFVSTYMPKTLARTPLAVRYMLMVGLYCLIAPLFFMPFQATNLFANVQLLVFHIILPRSMCKNYASFVYYAGSH</sequence>
<keyword evidence="3" id="KW-0472">Membrane</keyword>
<feature type="compositionally biased region" description="Polar residues" evidence="2">
    <location>
        <begin position="117"/>
        <end position="137"/>
    </location>
</feature>
<feature type="transmembrane region" description="Helical" evidence="3">
    <location>
        <begin position="1680"/>
        <end position="1705"/>
    </location>
</feature>
<feature type="region of interest" description="Disordered" evidence="2">
    <location>
        <begin position="101"/>
        <end position="142"/>
    </location>
</feature>
<feature type="region of interest" description="Disordered" evidence="2">
    <location>
        <begin position="945"/>
        <end position="964"/>
    </location>
</feature>
<evidence type="ECO:0000313" key="5">
    <source>
        <dbReference type="Proteomes" id="UP000037751"/>
    </source>
</evidence>
<dbReference type="Proteomes" id="UP000037751">
    <property type="component" value="Unassembled WGS sequence"/>
</dbReference>
<dbReference type="SMART" id="SM00320">
    <property type="entry name" value="WD40"/>
    <property type="match status" value="4"/>
</dbReference>
<evidence type="ECO:0000256" key="3">
    <source>
        <dbReference type="SAM" id="Phobius"/>
    </source>
</evidence>
<dbReference type="STRING" id="77020.A0A0N0RRW3"/>
<dbReference type="GO" id="GO:0005737">
    <property type="term" value="C:cytoplasm"/>
    <property type="evidence" value="ECO:0007669"/>
    <property type="project" value="TreeGrafter"/>
</dbReference>
<dbReference type="VEuPathDB" id="FungiDB:Malapachy_1394"/>
<keyword evidence="1" id="KW-0853">WD repeat</keyword>
<feature type="repeat" description="WD" evidence="1">
    <location>
        <begin position="1357"/>
        <end position="1387"/>
    </location>
</feature>
<feature type="region of interest" description="Disordered" evidence="2">
    <location>
        <begin position="246"/>
        <end position="291"/>
    </location>
</feature>
<dbReference type="PROSITE" id="PS50082">
    <property type="entry name" value="WD_REPEATS_2"/>
    <property type="match status" value="1"/>
</dbReference>
<dbReference type="PANTHER" id="PTHR44099">
    <property type="entry name" value="RABCONNECTIN-3B, ISOFORM A"/>
    <property type="match status" value="1"/>
</dbReference>
<dbReference type="OrthoDB" id="338622at2759"/>
<comment type="caution">
    <text evidence="4">The sequence shown here is derived from an EMBL/GenBank/DDBJ whole genome shotgun (WGS) entry which is preliminary data.</text>
</comment>
<evidence type="ECO:0000256" key="1">
    <source>
        <dbReference type="PROSITE-ProRule" id="PRU00221"/>
    </source>
</evidence>
<protein>
    <submittedName>
        <fullName evidence="4">Wd40 repeat-like protein</fullName>
    </submittedName>
</protein>
<dbReference type="EMBL" id="LGAV01000009">
    <property type="protein sequence ID" value="KOS12772.1"/>
    <property type="molecule type" value="Genomic_DNA"/>
</dbReference>
<evidence type="ECO:0000313" key="4">
    <source>
        <dbReference type="EMBL" id="KOS12772.1"/>
    </source>
</evidence>
<keyword evidence="3" id="KW-0812">Transmembrane</keyword>
<name>A0A0N0RRW3_9BASI</name>